<comment type="subunit">
    <text evidence="3 7">Homodimer.</text>
</comment>
<keyword evidence="5 7" id="KW-0963">Cytoplasm</keyword>
<dbReference type="GO" id="GO:0005737">
    <property type="term" value="C:cytoplasm"/>
    <property type="evidence" value="ECO:0007669"/>
    <property type="project" value="UniProtKB-SubCell"/>
</dbReference>
<evidence type="ECO:0000256" key="4">
    <source>
        <dbReference type="ARBA" id="ARBA00022448"/>
    </source>
</evidence>
<dbReference type="PANTHER" id="PTHR42930:SF3">
    <property type="entry name" value="PHOSPHATE-SPECIFIC TRANSPORT SYSTEM ACCESSORY PROTEIN PHOU"/>
    <property type="match status" value="1"/>
</dbReference>
<evidence type="ECO:0000259" key="8">
    <source>
        <dbReference type="Pfam" id="PF01895"/>
    </source>
</evidence>
<accession>A0A1G7M7C2</accession>
<dbReference type="Proteomes" id="UP000199076">
    <property type="component" value="Unassembled WGS sequence"/>
</dbReference>
<proteinExistence type="inferred from homology"/>
<keyword evidence="10" id="KW-1185">Reference proteome</keyword>
<name>A0A1G7M7C2_9EURY</name>
<evidence type="ECO:0000313" key="10">
    <source>
        <dbReference type="Proteomes" id="UP000199076"/>
    </source>
</evidence>
<evidence type="ECO:0000256" key="5">
    <source>
        <dbReference type="ARBA" id="ARBA00022490"/>
    </source>
</evidence>
<dbReference type="InterPro" id="IPR038078">
    <property type="entry name" value="PhoU-like_sf"/>
</dbReference>
<dbReference type="RefSeq" id="WP_092691804.1">
    <property type="nucleotide sequence ID" value="NZ_FNBK01000007.1"/>
</dbReference>
<dbReference type="Gene3D" id="1.20.58.220">
    <property type="entry name" value="Phosphate transport system protein phou homolog 2, domain 2"/>
    <property type="match status" value="1"/>
</dbReference>
<dbReference type="NCBIfam" id="TIGR02135">
    <property type="entry name" value="phoU_full"/>
    <property type="match status" value="1"/>
</dbReference>
<gene>
    <name evidence="9" type="ORF">SAMN05216218_107161</name>
</gene>
<comment type="subcellular location">
    <subcellularLocation>
        <location evidence="1 7">Cytoplasm</location>
    </subcellularLocation>
</comment>
<dbReference type="OrthoDB" id="7738at2157"/>
<dbReference type="InterPro" id="IPR026022">
    <property type="entry name" value="PhoU_dom"/>
</dbReference>
<keyword evidence="4 7" id="KW-0813">Transport</keyword>
<evidence type="ECO:0000256" key="1">
    <source>
        <dbReference type="ARBA" id="ARBA00004496"/>
    </source>
</evidence>
<evidence type="ECO:0000256" key="3">
    <source>
        <dbReference type="ARBA" id="ARBA00011738"/>
    </source>
</evidence>
<sequence>MARDEFQRELDALRDDVVRLGDVVSTRLRKAITALDSHDVSVAARIADADSEINERYLDLEQDCIDLFALQQPVAGDLRFVAASFKILTDLERIADLAANLAAYVVAAEDETFPDLGLIDLGTTAVGMLDDALTAYEKGDSTRCRAIADSDDDLDGRCERVAQQVIRHLVERDPDADELEPLLTDVTRVLLTIRDIERIGDHAVNIAARTLYMAENDDALIY</sequence>
<reference evidence="10" key="1">
    <citation type="submission" date="2016-10" db="EMBL/GenBank/DDBJ databases">
        <authorList>
            <person name="Varghese N."/>
            <person name="Submissions S."/>
        </authorList>
    </citation>
    <scope>NUCLEOTIDE SEQUENCE [LARGE SCALE GENOMIC DNA]</scope>
    <source>
        <strain evidence="10">IBRC-M 10760</strain>
    </source>
</reference>
<dbReference type="EMBL" id="FNBK01000007">
    <property type="protein sequence ID" value="SDF57627.1"/>
    <property type="molecule type" value="Genomic_DNA"/>
</dbReference>
<feature type="domain" description="PhoU" evidence="8">
    <location>
        <begin position="119"/>
        <end position="209"/>
    </location>
</feature>
<dbReference type="GO" id="GO:0006817">
    <property type="term" value="P:phosphate ion transport"/>
    <property type="evidence" value="ECO:0007669"/>
    <property type="project" value="UniProtKB-KW"/>
</dbReference>
<organism evidence="9 10">
    <name type="scientific">Halorientalis regularis</name>
    <dbReference type="NCBI Taxonomy" id="660518"/>
    <lineage>
        <taxon>Archaea</taxon>
        <taxon>Methanobacteriati</taxon>
        <taxon>Methanobacteriota</taxon>
        <taxon>Stenosarchaea group</taxon>
        <taxon>Halobacteria</taxon>
        <taxon>Halobacteriales</taxon>
        <taxon>Haloarculaceae</taxon>
        <taxon>Halorientalis</taxon>
    </lineage>
</organism>
<dbReference type="SUPFAM" id="SSF109755">
    <property type="entry name" value="PhoU-like"/>
    <property type="match status" value="1"/>
</dbReference>
<dbReference type="AlphaFoldDB" id="A0A1G7M7C2"/>
<dbReference type="PIRSF" id="PIRSF003107">
    <property type="entry name" value="PhoU"/>
    <property type="match status" value="1"/>
</dbReference>
<dbReference type="GO" id="GO:0030643">
    <property type="term" value="P:intracellular phosphate ion homeostasis"/>
    <property type="evidence" value="ECO:0007669"/>
    <property type="project" value="InterPro"/>
</dbReference>
<feature type="domain" description="PhoU" evidence="8">
    <location>
        <begin position="18"/>
        <end position="104"/>
    </location>
</feature>
<dbReference type="GO" id="GO:0045936">
    <property type="term" value="P:negative regulation of phosphate metabolic process"/>
    <property type="evidence" value="ECO:0007669"/>
    <property type="project" value="InterPro"/>
</dbReference>
<protein>
    <recommendedName>
        <fullName evidence="7">Phosphate-specific transport system accessory protein PhoU</fullName>
    </recommendedName>
</protein>
<evidence type="ECO:0000256" key="6">
    <source>
        <dbReference type="ARBA" id="ARBA00022592"/>
    </source>
</evidence>
<evidence type="ECO:0000256" key="2">
    <source>
        <dbReference type="ARBA" id="ARBA00008107"/>
    </source>
</evidence>
<dbReference type="STRING" id="660518.SAMN05216218_107161"/>
<evidence type="ECO:0000313" key="9">
    <source>
        <dbReference type="EMBL" id="SDF57627.1"/>
    </source>
</evidence>
<evidence type="ECO:0000256" key="7">
    <source>
        <dbReference type="PIRNR" id="PIRNR003107"/>
    </source>
</evidence>
<comment type="similarity">
    <text evidence="2 7">Belongs to the PhoU family.</text>
</comment>
<dbReference type="PANTHER" id="PTHR42930">
    <property type="entry name" value="PHOSPHATE-SPECIFIC TRANSPORT SYSTEM ACCESSORY PROTEIN PHOU"/>
    <property type="match status" value="1"/>
</dbReference>
<dbReference type="InterPro" id="IPR028366">
    <property type="entry name" value="PhoU"/>
</dbReference>
<dbReference type="FunFam" id="1.20.58.220:FF:000004">
    <property type="entry name" value="Phosphate-specific transport system accessory protein PhoU"/>
    <property type="match status" value="1"/>
</dbReference>
<comment type="function">
    <text evidence="7">Plays a role in the regulation of phosphate uptake.</text>
</comment>
<dbReference type="Pfam" id="PF01895">
    <property type="entry name" value="PhoU"/>
    <property type="match status" value="2"/>
</dbReference>
<keyword evidence="6 7" id="KW-0592">Phosphate transport</keyword>